<dbReference type="GO" id="GO:0046872">
    <property type="term" value="F:metal ion binding"/>
    <property type="evidence" value="ECO:0007669"/>
    <property type="project" value="UniProtKB-KW"/>
</dbReference>
<dbReference type="PaxDb" id="2903-EOD07375"/>
<dbReference type="CDD" id="cd00296">
    <property type="entry name" value="SIR2"/>
    <property type="match status" value="1"/>
</dbReference>
<dbReference type="InterPro" id="IPR050134">
    <property type="entry name" value="NAD-dep_sirtuin_deacylases"/>
</dbReference>
<dbReference type="InterPro" id="IPR029035">
    <property type="entry name" value="DHS-like_NAD/FAD-binding_dom"/>
</dbReference>
<feature type="binding site" evidence="3">
    <location>
        <position position="134"/>
    </location>
    <ligand>
        <name>Zn(2+)</name>
        <dbReference type="ChEBI" id="CHEBI:29105"/>
    </ligand>
</feature>
<accession>A0A0D3I7Z0</accession>
<dbReference type="InterPro" id="IPR003000">
    <property type="entry name" value="Sirtuin"/>
</dbReference>
<keyword evidence="1" id="KW-0808">Transferase</keyword>
<keyword evidence="3" id="KW-0479">Metal-binding</keyword>
<organism evidence="5 6">
    <name type="scientific">Emiliania huxleyi (strain CCMP1516)</name>
    <dbReference type="NCBI Taxonomy" id="280463"/>
    <lineage>
        <taxon>Eukaryota</taxon>
        <taxon>Haptista</taxon>
        <taxon>Haptophyta</taxon>
        <taxon>Prymnesiophyceae</taxon>
        <taxon>Isochrysidales</taxon>
        <taxon>Noelaerhabdaceae</taxon>
        <taxon>Emiliania</taxon>
    </lineage>
</organism>
<dbReference type="SUPFAM" id="SSF52467">
    <property type="entry name" value="DHS-like NAD/FAD-binding domain"/>
    <property type="match status" value="1"/>
</dbReference>
<evidence type="ECO:0000256" key="2">
    <source>
        <dbReference type="ARBA" id="ARBA00023027"/>
    </source>
</evidence>
<dbReference type="OMA" id="VWAWYLY"/>
<proteinExistence type="predicted"/>
<feature type="active site" description="Proton acceptor" evidence="3">
    <location>
        <position position="121"/>
    </location>
</feature>
<dbReference type="PROSITE" id="PS50305">
    <property type="entry name" value="SIRTUIN"/>
    <property type="match status" value="1"/>
</dbReference>
<dbReference type="GO" id="GO:0005634">
    <property type="term" value="C:nucleus"/>
    <property type="evidence" value="ECO:0007669"/>
    <property type="project" value="TreeGrafter"/>
</dbReference>
<protein>
    <recommendedName>
        <fullName evidence="4">Deacetylase sirtuin-type domain-containing protein</fullName>
    </recommendedName>
</protein>
<keyword evidence="2" id="KW-0520">NAD</keyword>
<feature type="binding site" evidence="3">
    <location>
        <position position="179"/>
    </location>
    <ligand>
        <name>Zn(2+)</name>
        <dbReference type="ChEBI" id="CHEBI:29105"/>
    </ligand>
</feature>
<dbReference type="RefSeq" id="XP_005759804.1">
    <property type="nucleotide sequence ID" value="XM_005759747.1"/>
</dbReference>
<dbReference type="InterPro" id="IPR026591">
    <property type="entry name" value="Sirtuin_cat_small_dom_sf"/>
</dbReference>
<evidence type="ECO:0000256" key="1">
    <source>
        <dbReference type="ARBA" id="ARBA00022679"/>
    </source>
</evidence>
<dbReference type="Gene3D" id="3.30.1600.10">
    <property type="entry name" value="SIR2/SIRT2 'Small Domain"/>
    <property type="match status" value="1"/>
</dbReference>
<keyword evidence="6" id="KW-1185">Reference proteome</keyword>
<dbReference type="GeneID" id="17253524"/>
<dbReference type="GO" id="GO:0017136">
    <property type="term" value="F:histone deacetylase activity, NAD-dependent"/>
    <property type="evidence" value="ECO:0007669"/>
    <property type="project" value="TreeGrafter"/>
</dbReference>
<feature type="binding site" evidence="3">
    <location>
        <position position="129"/>
    </location>
    <ligand>
        <name>Zn(2+)</name>
        <dbReference type="ChEBI" id="CHEBI:29105"/>
    </ligand>
</feature>
<dbReference type="Gene3D" id="3.40.50.1220">
    <property type="entry name" value="TPP-binding domain"/>
    <property type="match status" value="1"/>
</dbReference>
<reference evidence="5" key="2">
    <citation type="submission" date="2024-10" db="UniProtKB">
        <authorList>
            <consortium name="EnsemblProtists"/>
        </authorList>
    </citation>
    <scope>IDENTIFICATION</scope>
</reference>
<feature type="binding site" evidence="3">
    <location>
        <position position="176"/>
    </location>
    <ligand>
        <name>Zn(2+)</name>
        <dbReference type="ChEBI" id="CHEBI:29105"/>
    </ligand>
</feature>
<dbReference type="HOGENOM" id="CLU_023643_3_1_1"/>
<evidence type="ECO:0000313" key="6">
    <source>
        <dbReference type="Proteomes" id="UP000013827"/>
    </source>
</evidence>
<dbReference type="PANTHER" id="PTHR11085:SF10">
    <property type="entry name" value="NAD-DEPENDENT PROTEIN DEACYLASE SIRTUIN-5, MITOCHONDRIAL-RELATED"/>
    <property type="match status" value="1"/>
</dbReference>
<dbReference type="Proteomes" id="UP000013827">
    <property type="component" value="Unassembled WGS sequence"/>
</dbReference>
<dbReference type="Pfam" id="PF02146">
    <property type="entry name" value="SIR2"/>
    <property type="match status" value="1"/>
</dbReference>
<dbReference type="KEGG" id="ehx:EMIHUDRAFT_44156"/>
<dbReference type="InterPro" id="IPR026590">
    <property type="entry name" value="Ssirtuin_cat_dom"/>
</dbReference>
<dbReference type="AlphaFoldDB" id="A0A0D3I7Z0"/>
<name>A0A0D3I7Z0_EMIH1</name>
<evidence type="ECO:0000259" key="4">
    <source>
        <dbReference type="PROSITE" id="PS50305"/>
    </source>
</evidence>
<feature type="domain" description="Deacetylase sirtuin-type" evidence="4">
    <location>
        <begin position="1"/>
        <end position="238"/>
    </location>
</feature>
<keyword evidence="3" id="KW-0862">Zinc</keyword>
<dbReference type="STRING" id="2903.R1CYD0"/>
<dbReference type="PANTHER" id="PTHR11085">
    <property type="entry name" value="NAD-DEPENDENT PROTEIN DEACYLASE SIRTUIN-5, MITOCHONDRIAL-RELATED"/>
    <property type="match status" value="1"/>
</dbReference>
<dbReference type="EnsemblProtists" id="EOD07375">
    <property type="protein sequence ID" value="EOD07375"/>
    <property type="gene ID" value="EMIHUDRAFT_44156"/>
</dbReference>
<dbReference type="eggNOG" id="KOG2684">
    <property type="taxonomic scope" value="Eukaryota"/>
</dbReference>
<evidence type="ECO:0000313" key="5">
    <source>
        <dbReference type="EnsemblProtists" id="EOD07375"/>
    </source>
</evidence>
<evidence type="ECO:0000256" key="3">
    <source>
        <dbReference type="PROSITE-ProRule" id="PRU00236"/>
    </source>
</evidence>
<reference evidence="6" key="1">
    <citation type="journal article" date="2013" name="Nature">
        <title>Pan genome of the phytoplankton Emiliania underpins its global distribution.</title>
        <authorList>
            <person name="Read B.A."/>
            <person name="Kegel J."/>
            <person name="Klute M.J."/>
            <person name="Kuo A."/>
            <person name="Lefebvre S.C."/>
            <person name="Maumus F."/>
            <person name="Mayer C."/>
            <person name="Miller J."/>
            <person name="Monier A."/>
            <person name="Salamov A."/>
            <person name="Young J."/>
            <person name="Aguilar M."/>
            <person name="Claverie J.M."/>
            <person name="Frickenhaus S."/>
            <person name="Gonzalez K."/>
            <person name="Herman E.K."/>
            <person name="Lin Y.C."/>
            <person name="Napier J."/>
            <person name="Ogata H."/>
            <person name="Sarno A.F."/>
            <person name="Shmutz J."/>
            <person name="Schroeder D."/>
            <person name="de Vargas C."/>
            <person name="Verret F."/>
            <person name="von Dassow P."/>
            <person name="Valentin K."/>
            <person name="Van de Peer Y."/>
            <person name="Wheeler G."/>
            <person name="Dacks J.B."/>
            <person name="Delwiche C.F."/>
            <person name="Dyhrman S.T."/>
            <person name="Glockner G."/>
            <person name="John U."/>
            <person name="Richards T."/>
            <person name="Worden A.Z."/>
            <person name="Zhang X."/>
            <person name="Grigoriev I.V."/>
            <person name="Allen A.E."/>
            <person name="Bidle K."/>
            <person name="Borodovsky M."/>
            <person name="Bowler C."/>
            <person name="Brownlee C."/>
            <person name="Cock J.M."/>
            <person name="Elias M."/>
            <person name="Gladyshev V.N."/>
            <person name="Groth M."/>
            <person name="Guda C."/>
            <person name="Hadaegh A."/>
            <person name="Iglesias-Rodriguez M.D."/>
            <person name="Jenkins J."/>
            <person name="Jones B.M."/>
            <person name="Lawson T."/>
            <person name="Leese F."/>
            <person name="Lindquist E."/>
            <person name="Lobanov A."/>
            <person name="Lomsadze A."/>
            <person name="Malik S.B."/>
            <person name="Marsh M.E."/>
            <person name="Mackinder L."/>
            <person name="Mock T."/>
            <person name="Mueller-Roeber B."/>
            <person name="Pagarete A."/>
            <person name="Parker M."/>
            <person name="Probert I."/>
            <person name="Quesneville H."/>
            <person name="Raines C."/>
            <person name="Rensing S.A."/>
            <person name="Riano-Pachon D.M."/>
            <person name="Richier S."/>
            <person name="Rokitta S."/>
            <person name="Shiraiwa Y."/>
            <person name="Soanes D.M."/>
            <person name="van der Giezen M."/>
            <person name="Wahlund T.M."/>
            <person name="Williams B."/>
            <person name="Wilson W."/>
            <person name="Wolfe G."/>
            <person name="Wurch L.L."/>
        </authorList>
    </citation>
    <scope>NUCLEOTIDE SEQUENCE</scope>
</reference>
<sequence>ARIIRRGDPVVFVTGSGLSAPSGIPTFRGAEGVWAKWVLEWGTRAAFLADPRGWYDNFWIPAHVVAEPGSTSERTYEPSAGHFAVAEVAACRQTNVHVITQNIDGLHQRAGLPSERLVEVHGRAGLLKCVSPGCRYAAAESIGPAQLDLATATAEWEAGAKGPDAARTVLGALPTCPACGAPALPQALLFDEEYESHSFYQYRKARRWLDGGQALVFVGTSFAVGVTEHALLGAPRRQ</sequence>
<dbReference type="GO" id="GO:0070403">
    <property type="term" value="F:NAD+ binding"/>
    <property type="evidence" value="ECO:0007669"/>
    <property type="project" value="InterPro"/>
</dbReference>